<dbReference type="Pfam" id="PF13560">
    <property type="entry name" value="HTH_31"/>
    <property type="match status" value="1"/>
</dbReference>
<dbReference type="InterPro" id="IPR010982">
    <property type="entry name" value="Lambda_DNA-bd_dom_sf"/>
</dbReference>
<dbReference type="Gene3D" id="1.10.260.40">
    <property type="entry name" value="lambda repressor-like DNA-binding domains"/>
    <property type="match status" value="1"/>
</dbReference>
<dbReference type="AlphaFoldDB" id="A0A7W0DTN1"/>
<dbReference type="SUPFAM" id="SSF47413">
    <property type="entry name" value="lambda repressor-like DNA-binding domains"/>
    <property type="match status" value="1"/>
</dbReference>
<proteinExistence type="predicted"/>
<gene>
    <name evidence="2" type="ORF">H1D24_36155</name>
</gene>
<dbReference type="SMART" id="SM00530">
    <property type="entry name" value="HTH_XRE"/>
    <property type="match status" value="1"/>
</dbReference>
<feature type="domain" description="HTH cro/C1-type" evidence="1">
    <location>
        <begin position="22"/>
        <end position="75"/>
    </location>
</feature>
<dbReference type="Proteomes" id="UP000545761">
    <property type="component" value="Unassembled WGS sequence"/>
</dbReference>
<dbReference type="InterPro" id="IPR043917">
    <property type="entry name" value="DUF5753"/>
</dbReference>
<protein>
    <submittedName>
        <fullName evidence="2">Helix-turn-helix domain-containing protein</fullName>
    </submittedName>
</protein>
<dbReference type="InterPro" id="IPR001387">
    <property type="entry name" value="Cro/C1-type_HTH"/>
</dbReference>
<dbReference type="RefSeq" id="WP_181661957.1">
    <property type="nucleotide sequence ID" value="NZ_JACEHE010000037.1"/>
</dbReference>
<name>A0A7W0DTN1_9ACTN</name>
<comment type="caution">
    <text evidence="2">The sequence shown here is derived from an EMBL/GenBank/DDBJ whole genome shotgun (WGS) entry which is preliminary data.</text>
</comment>
<reference evidence="2 3" key="1">
    <citation type="submission" date="2020-07" db="EMBL/GenBank/DDBJ databases">
        <title>Streptomyces isolated from Indian soil.</title>
        <authorList>
            <person name="Mandal S."/>
            <person name="Maiti P.K."/>
        </authorList>
    </citation>
    <scope>NUCLEOTIDE SEQUENCE [LARGE SCALE GENOMIC DNA]</scope>
    <source>
        <strain evidence="2 3">PSKA28</strain>
    </source>
</reference>
<evidence type="ECO:0000313" key="3">
    <source>
        <dbReference type="Proteomes" id="UP000545761"/>
    </source>
</evidence>
<dbReference type="Pfam" id="PF19054">
    <property type="entry name" value="DUF5753"/>
    <property type="match status" value="1"/>
</dbReference>
<dbReference type="CDD" id="cd00093">
    <property type="entry name" value="HTH_XRE"/>
    <property type="match status" value="1"/>
</dbReference>
<evidence type="ECO:0000313" key="2">
    <source>
        <dbReference type="EMBL" id="MBA2951037.1"/>
    </source>
</evidence>
<dbReference type="EMBL" id="JACEHE010000037">
    <property type="protein sequence ID" value="MBA2951037.1"/>
    <property type="molecule type" value="Genomic_DNA"/>
</dbReference>
<accession>A0A7W0DTN1</accession>
<dbReference type="GO" id="GO:0003677">
    <property type="term" value="F:DNA binding"/>
    <property type="evidence" value="ECO:0007669"/>
    <property type="project" value="InterPro"/>
</dbReference>
<evidence type="ECO:0000259" key="1">
    <source>
        <dbReference type="PROSITE" id="PS50943"/>
    </source>
</evidence>
<organism evidence="2 3">
    <name type="scientific">Streptomyces himalayensis subsp. himalayensis</name>
    <dbReference type="NCBI Taxonomy" id="2756131"/>
    <lineage>
        <taxon>Bacteria</taxon>
        <taxon>Bacillati</taxon>
        <taxon>Actinomycetota</taxon>
        <taxon>Actinomycetes</taxon>
        <taxon>Kitasatosporales</taxon>
        <taxon>Streptomycetaceae</taxon>
        <taxon>Streptomyces</taxon>
        <taxon>Streptomyces himalayensis</taxon>
    </lineage>
</organism>
<dbReference type="PROSITE" id="PS50943">
    <property type="entry name" value="HTH_CROC1"/>
    <property type="match status" value="1"/>
</dbReference>
<sequence length="282" mass="31173">MAARPRELTPDRSVRDLFGAEVRRCREEAGMSLVRLAEVLNYSKTHLGNVETADRTVPPDLPAKLDAAFDTGGHFGRLYALARREAHPDKYRRYMDLEAQAVSILEYAGHVVPGLLQTKEYARALLRAGAPRATREEIEAKVAARLDRQACLLGEAPPRLSVVLEEAVILRPVGGPAVMHAQLGALLPLMDGPQTVIQVLPFDHGEHFLMGGMQILLELHDGTRIAYVEGGNSGQVIEEYEDVSERWWAYDRLRAHALSPRDSAAMIQSAMQEYASCEPPST</sequence>